<keyword evidence="2" id="KW-1185">Reference proteome</keyword>
<dbReference type="AlphaFoldDB" id="A0A1E5E5I6"/>
<evidence type="ECO:0000313" key="2">
    <source>
        <dbReference type="Proteomes" id="UP000094070"/>
    </source>
</evidence>
<proteinExistence type="predicted"/>
<gene>
    <name evidence="1" type="ORF">A1QC_05860</name>
</gene>
<accession>A0A1E5E5I6</accession>
<dbReference type="EMBL" id="AJYK02000024">
    <property type="protein sequence ID" value="OEF28165.1"/>
    <property type="molecule type" value="Genomic_DNA"/>
</dbReference>
<name>A0A1E5E5I6_9VIBR</name>
<protein>
    <submittedName>
        <fullName evidence="1">Uncharacterized protein</fullName>
    </submittedName>
</protein>
<organism evidence="1 2">
    <name type="scientific">Vibrio rumoiensis 1S-45</name>
    <dbReference type="NCBI Taxonomy" id="1188252"/>
    <lineage>
        <taxon>Bacteria</taxon>
        <taxon>Pseudomonadati</taxon>
        <taxon>Pseudomonadota</taxon>
        <taxon>Gammaproteobacteria</taxon>
        <taxon>Vibrionales</taxon>
        <taxon>Vibrionaceae</taxon>
        <taxon>Vibrio</taxon>
    </lineage>
</organism>
<dbReference type="STRING" id="1188252.A1QC_05860"/>
<comment type="caution">
    <text evidence="1">The sequence shown here is derived from an EMBL/GenBank/DDBJ whole genome shotgun (WGS) entry which is preliminary data.</text>
</comment>
<evidence type="ECO:0000313" key="1">
    <source>
        <dbReference type="EMBL" id="OEF28165.1"/>
    </source>
</evidence>
<dbReference type="Proteomes" id="UP000094070">
    <property type="component" value="Unassembled WGS sequence"/>
</dbReference>
<sequence>MPVLFCHSCCRNTQHKEVLRKRAEDDFSMKTKLQKFSELVNQLFSGVHYHKMDPVCFCRDCNNQNPEKNSPSTH</sequence>
<reference evidence="1 2" key="1">
    <citation type="journal article" date="2012" name="Science">
        <title>Ecological populations of bacteria act as socially cohesive units of antibiotic production and resistance.</title>
        <authorList>
            <person name="Cordero O.X."/>
            <person name="Wildschutte H."/>
            <person name="Kirkup B."/>
            <person name="Proehl S."/>
            <person name="Ngo L."/>
            <person name="Hussain F."/>
            <person name="Le Roux F."/>
            <person name="Mincer T."/>
            <person name="Polz M.F."/>
        </authorList>
    </citation>
    <scope>NUCLEOTIDE SEQUENCE [LARGE SCALE GENOMIC DNA]</scope>
    <source>
        <strain evidence="1 2">1S-45</strain>
    </source>
</reference>